<dbReference type="Gene3D" id="1.20.930.40">
    <property type="entry name" value="Transferrin receptor-like, dimerisation domain"/>
    <property type="match status" value="1"/>
</dbReference>
<dbReference type="Proteomes" id="UP000624244">
    <property type="component" value="Unassembled WGS sequence"/>
</dbReference>
<evidence type="ECO:0008006" key="7">
    <source>
        <dbReference type="Google" id="ProtNLM"/>
    </source>
</evidence>
<evidence type="ECO:0000259" key="4">
    <source>
        <dbReference type="Pfam" id="PF04389"/>
    </source>
</evidence>
<dbReference type="InterPro" id="IPR046450">
    <property type="entry name" value="PA_dom_sf"/>
</dbReference>
<evidence type="ECO:0000313" key="6">
    <source>
        <dbReference type="Proteomes" id="UP000624244"/>
    </source>
</evidence>
<keyword evidence="2" id="KW-0732">Signal</keyword>
<dbReference type="Pfam" id="PF04253">
    <property type="entry name" value="TFR_dimer"/>
    <property type="match status" value="1"/>
</dbReference>
<dbReference type="CDD" id="cd02121">
    <property type="entry name" value="PA_GCPII_like"/>
    <property type="match status" value="1"/>
</dbReference>
<dbReference type="InterPro" id="IPR007484">
    <property type="entry name" value="Peptidase_M28"/>
</dbReference>
<feature type="chain" id="PRO_5034864895" description="Peptide hydrolase" evidence="2">
    <location>
        <begin position="16"/>
        <end position="720"/>
    </location>
</feature>
<evidence type="ECO:0000256" key="1">
    <source>
        <dbReference type="ARBA" id="ARBA00005634"/>
    </source>
</evidence>
<dbReference type="EMBL" id="WNKQ01000006">
    <property type="protein sequence ID" value="KAF5850950.1"/>
    <property type="molecule type" value="Genomic_DNA"/>
</dbReference>
<dbReference type="InterPro" id="IPR007365">
    <property type="entry name" value="TFR-like_dimer_dom"/>
</dbReference>
<dbReference type="GO" id="GO:0004180">
    <property type="term" value="F:carboxypeptidase activity"/>
    <property type="evidence" value="ECO:0007669"/>
    <property type="project" value="TreeGrafter"/>
</dbReference>
<comment type="similarity">
    <text evidence="1">Belongs to the peptidase M28 family. M28B subfamily.</text>
</comment>
<dbReference type="Gene3D" id="3.40.630.10">
    <property type="entry name" value="Zn peptidases"/>
    <property type="match status" value="1"/>
</dbReference>
<dbReference type="SUPFAM" id="SSF53187">
    <property type="entry name" value="Zn-dependent exopeptidases"/>
    <property type="match status" value="1"/>
</dbReference>
<dbReference type="PANTHER" id="PTHR10404">
    <property type="entry name" value="N-ACETYLATED-ALPHA-LINKED ACIDIC DIPEPTIDASE"/>
    <property type="match status" value="1"/>
</dbReference>
<evidence type="ECO:0000313" key="5">
    <source>
        <dbReference type="EMBL" id="KAF5850950.1"/>
    </source>
</evidence>
<feature type="domain" description="Transferrin receptor-like dimerisation" evidence="3">
    <location>
        <begin position="608"/>
        <end position="718"/>
    </location>
</feature>
<accession>A0A8H6DY84</accession>
<organism evidence="5 6">
    <name type="scientific">Cochliobolus sativus</name>
    <name type="common">Common root rot and spot blotch fungus</name>
    <name type="synonym">Bipolaris sorokiniana</name>
    <dbReference type="NCBI Taxonomy" id="45130"/>
    <lineage>
        <taxon>Eukaryota</taxon>
        <taxon>Fungi</taxon>
        <taxon>Dikarya</taxon>
        <taxon>Ascomycota</taxon>
        <taxon>Pezizomycotina</taxon>
        <taxon>Dothideomycetes</taxon>
        <taxon>Pleosporomycetidae</taxon>
        <taxon>Pleosporales</taxon>
        <taxon>Pleosporineae</taxon>
        <taxon>Pleosporaceae</taxon>
        <taxon>Bipolaris</taxon>
    </lineage>
</organism>
<dbReference type="Pfam" id="PF04389">
    <property type="entry name" value="Peptidase_M28"/>
    <property type="match status" value="1"/>
</dbReference>
<dbReference type="InterPro" id="IPR039373">
    <property type="entry name" value="Peptidase_M28B"/>
</dbReference>
<proteinExistence type="inferred from homology"/>
<dbReference type="SUPFAM" id="SSF47672">
    <property type="entry name" value="Transferrin receptor-like dimerisation domain"/>
    <property type="match status" value="1"/>
</dbReference>
<evidence type="ECO:0000256" key="2">
    <source>
        <dbReference type="SAM" id="SignalP"/>
    </source>
</evidence>
<feature type="signal peptide" evidence="2">
    <location>
        <begin position="1"/>
        <end position="15"/>
    </location>
</feature>
<protein>
    <recommendedName>
        <fullName evidence="7">Peptide hydrolase</fullName>
    </recommendedName>
</protein>
<dbReference type="CDD" id="cd08022">
    <property type="entry name" value="M28_PSMA_like"/>
    <property type="match status" value="1"/>
</dbReference>
<reference evidence="5" key="1">
    <citation type="submission" date="2019-11" db="EMBL/GenBank/DDBJ databases">
        <title>Bipolaris sorokiniana Genome sequencing.</title>
        <authorList>
            <person name="Wang H."/>
        </authorList>
    </citation>
    <scope>NUCLEOTIDE SEQUENCE</scope>
</reference>
<dbReference type="AlphaFoldDB" id="A0A8H6DY84"/>
<name>A0A8H6DY84_COCSA</name>
<dbReference type="InterPro" id="IPR036757">
    <property type="entry name" value="TFR-like_dimer_dom_sf"/>
</dbReference>
<sequence>MYFILALLLSRITQGCDKKHHFRHHNRHLYHRDTAPIFPPILTPQEQILVSSFDNTSIASWSSYYSHKRNLAGESSTVPEWTASKWTEYGFDTRLDSYSTDHKPKDVYLNYPIHQSLTLKYSNGTTYNLTLEEPILEEDPTTNSPNRIPAFHGYSASGNVSAPYIYIGRATTQDLEHLITLNISLAGKIGLAKHGGPFRGTKLRNAQSFGLTGLLLFTDPSDDKEMAPPTYAPYPAGPARNPWSIQRGSVLDLSKYPGDPTTLGYASKEGVERRGMESLPGIPSLPLSWGEARGLLEGLEGWGVDEGGGGYYSGPSDAVLEMRNEMKGGIEWIHNAVGVVNGTEGGEVVVVGNHHDAWMVGGAGEFERVIDVGSGELADEELADPHSGSAILIELARAIGELLETGWRPKRTIVLCSWDAEEYGLVGSTEWVEEYTPWLKASAVSYLNIDVGVSGTIPDFNASPDLHSLITSTAQKVIWPHGENRTIYDVWEEISGEIDLLGAQSDYTAFVHRGGMSAMDIGTTRAPLDPIYHTHSNFDSYYWMTKFADPGFAMHKAIGQFLTLMLFHLVNDDVVPLEPANYGIEMQAWLEDLRKLVSSTNGTAAVIVEQLEDTITAFEEAARLFNAIRDAAVVSNDVRLIKELNRKARDFSREFINQGGLPGRPFYQHLLFAPGIDTGYRPVTFPGITEAVSVGNFTLANEYLGRTIKAVLAAASILAA</sequence>
<feature type="domain" description="Peptidase M28" evidence="4">
    <location>
        <begin position="335"/>
        <end position="536"/>
    </location>
</feature>
<gene>
    <name evidence="5" type="ORF">GGP41_010595</name>
</gene>
<dbReference type="SUPFAM" id="SSF52025">
    <property type="entry name" value="PA domain"/>
    <property type="match status" value="1"/>
</dbReference>
<evidence type="ECO:0000259" key="3">
    <source>
        <dbReference type="Pfam" id="PF04253"/>
    </source>
</evidence>
<dbReference type="Gene3D" id="3.50.30.30">
    <property type="match status" value="1"/>
</dbReference>
<dbReference type="FunFam" id="3.40.630.10:FF:000101">
    <property type="entry name" value="N-acetylated alpha-linked acidic dipeptidase like 1"/>
    <property type="match status" value="1"/>
</dbReference>
<dbReference type="PANTHER" id="PTHR10404:SF46">
    <property type="entry name" value="VACUOLAR PROTEIN SORTING-ASSOCIATED PROTEIN 70"/>
    <property type="match status" value="1"/>
</dbReference>
<comment type="caution">
    <text evidence="5">The sequence shown here is derived from an EMBL/GenBank/DDBJ whole genome shotgun (WGS) entry which is preliminary data.</text>
</comment>